<accession>A0A1X7V5S3</accession>
<comment type="subcellular location">
    <subcellularLocation>
        <location evidence="1">Cytoplasm</location>
    </subcellularLocation>
</comment>
<dbReference type="GO" id="GO:0008270">
    <property type="term" value="F:zinc ion binding"/>
    <property type="evidence" value="ECO:0007669"/>
    <property type="project" value="UniProtKB-KW"/>
</dbReference>
<evidence type="ECO:0000256" key="8">
    <source>
        <dbReference type="SAM" id="MobiDB-lite"/>
    </source>
</evidence>
<dbReference type="PIRSF" id="PIRSF015614">
    <property type="entry name" value="TRAF"/>
    <property type="match status" value="1"/>
</dbReference>
<evidence type="ECO:0000256" key="2">
    <source>
        <dbReference type="ARBA" id="ARBA00022490"/>
    </source>
</evidence>
<proteinExistence type="predicted"/>
<keyword evidence="3 7" id="KW-0479">Metal-binding</keyword>
<dbReference type="InterPro" id="IPR002083">
    <property type="entry name" value="MATH/TRAF_dom"/>
</dbReference>
<dbReference type="GO" id="GO:0007165">
    <property type="term" value="P:signal transduction"/>
    <property type="evidence" value="ECO:0007669"/>
    <property type="project" value="InterPro"/>
</dbReference>
<keyword evidence="4" id="KW-0677">Repeat</keyword>
<dbReference type="Gene3D" id="3.30.40.10">
    <property type="entry name" value="Zinc/RING finger domain, C3HC4 (zinc finger)"/>
    <property type="match status" value="3"/>
</dbReference>
<evidence type="ECO:0000256" key="3">
    <source>
        <dbReference type="ARBA" id="ARBA00022723"/>
    </source>
</evidence>
<dbReference type="PANTHER" id="PTHR10131">
    <property type="entry name" value="TNF RECEPTOR ASSOCIATED FACTOR"/>
    <property type="match status" value="1"/>
</dbReference>
<dbReference type="GO" id="GO:0005737">
    <property type="term" value="C:cytoplasm"/>
    <property type="evidence" value="ECO:0007669"/>
    <property type="project" value="UniProtKB-SubCell"/>
</dbReference>
<dbReference type="InterPro" id="IPR001841">
    <property type="entry name" value="Znf_RING"/>
</dbReference>
<keyword evidence="2" id="KW-0963">Cytoplasm</keyword>
<reference evidence="12" key="1">
    <citation type="submission" date="2017-05" db="UniProtKB">
        <authorList>
            <consortium name="EnsemblMetazoa"/>
        </authorList>
    </citation>
    <scope>IDENTIFICATION</scope>
</reference>
<protein>
    <recommendedName>
        <fullName evidence="13">RING-type E3 ubiquitin transferase</fullName>
    </recommendedName>
</protein>
<sequence>MATDGEYGGYKYKFVDGEPRKVLKCSMCQLVVRDPHQITCCSNRLCKSCLDRLIPTGIARAFKKVNCPLCQKPMNRYFKDGGINREIIALKVYCTNSEEGCKWQGTINETDDTSIDTHLNSCPYQQVPCTNECGAMVRRGELKTHLTDKCHKRIAHCQYCKKEGPWKLIVSESHHDKCPDVPIQCSNEGCNEKIPRRSLASHNETCPKAIIPCEYNTVGCNKKMKREEQEKHNEESIKQHLEVAMKKIDALQSTKHVFQLTTYKEKKGDEDWYSPGFYTSPGGYKMSLRVHPNGLCTGKGTGTHVSCFMCLEIGEYDDTLEWPFRGEVTVELLNQLEDKNHKKETVSFNETTRDEPRQRVREGKSSRGLGIFKFISHEQLEYNPATNCQYLKDDSLYFRVSVKVTSKTKPWLVGASGIQKLNKENR</sequence>
<dbReference type="PROSITE" id="PS50089">
    <property type="entry name" value="ZF_RING_2"/>
    <property type="match status" value="1"/>
</dbReference>
<dbReference type="eggNOG" id="KOG0297">
    <property type="taxonomic scope" value="Eukaryota"/>
</dbReference>
<feature type="zinc finger region" description="TRAF-type" evidence="7">
    <location>
        <begin position="117"/>
        <end position="165"/>
    </location>
</feature>
<keyword evidence="6 7" id="KW-0862">Zinc</keyword>
<dbReference type="Pfam" id="PF21355">
    <property type="entry name" value="TRAF-mep_MATH"/>
    <property type="match status" value="1"/>
</dbReference>
<evidence type="ECO:0000259" key="10">
    <source>
        <dbReference type="PROSITE" id="PS50144"/>
    </source>
</evidence>
<dbReference type="PANTHER" id="PTHR10131:SF94">
    <property type="entry name" value="TNF RECEPTOR-ASSOCIATED FACTOR 4"/>
    <property type="match status" value="1"/>
</dbReference>
<keyword evidence="5 7" id="KW-0863">Zinc-finger</keyword>
<dbReference type="AlphaFoldDB" id="A0A1X7V5S3"/>
<feature type="region of interest" description="Disordered" evidence="8">
    <location>
        <begin position="344"/>
        <end position="364"/>
    </location>
</feature>
<dbReference type="InParanoid" id="A0A1X7V5S3"/>
<dbReference type="Pfam" id="PF02176">
    <property type="entry name" value="zf-TRAF"/>
    <property type="match status" value="2"/>
</dbReference>
<evidence type="ECO:0008006" key="13">
    <source>
        <dbReference type="Google" id="ProtNLM"/>
    </source>
</evidence>
<feature type="domain" description="MATH" evidence="10">
    <location>
        <begin position="253"/>
        <end position="402"/>
    </location>
</feature>
<dbReference type="OrthoDB" id="5945562at2759"/>
<dbReference type="InterPro" id="IPR049342">
    <property type="entry name" value="TRAF1-6_MATH_dom"/>
</dbReference>
<dbReference type="SUPFAM" id="SSF49599">
    <property type="entry name" value="TRAF domain-like"/>
    <property type="match status" value="3"/>
</dbReference>
<dbReference type="GO" id="GO:0042981">
    <property type="term" value="P:regulation of apoptotic process"/>
    <property type="evidence" value="ECO:0007669"/>
    <property type="project" value="InterPro"/>
</dbReference>
<evidence type="ECO:0000313" key="12">
    <source>
        <dbReference type="EnsemblMetazoa" id="Aqu2.1.35164_001"/>
    </source>
</evidence>
<evidence type="ECO:0000256" key="4">
    <source>
        <dbReference type="ARBA" id="ARBA00022737"/>
    </source>
</evidence>
<dbReference type="EnsemblMetazoa" id="Aqu2.1.35164_001">
    <property type="protein sequence ID" value="Aqu2.1.35164_001"/>
    <property type="gene ID" value="Aqu2.1.35164"/>
</dbReference>
<feature type="zinc finger region" description="TRAF-type" evidence="7">
    <location>
        <begin position="173"/>
        <end position="230"/>
    </location>
</feature>
<dbReference type="InterPro" id="IPR001293">
    <property type="entry name" value="Znf_TRAF"/>
</dbReference>
<dbReference type="GO" id="GO:0043122">
    <property type="term" value="P:regulation of canonical NF-kappaB signal transduction"/>
    <property type="evidence" value="ECO:0007669"/>
    <property type="project" value="TreeGrafter"/>
</dbReference>
<feature type="domain" description="RING-type" evidence="9">
    <location>
        <begin position="25"/>
        <end position="71"/>
    </location>
</feature>
<dbReference type="InterPro" id="IPR008974">
    <property type="entry name" value="TRAF-like"/>
</dbReference>
<evidence type="ECO:0000256" key="6">
    <source>
        <dbReference type="ARBA" id="ARBA00022833"/>
    </source>
</evidence>
<evidence type="ECO:0000259" key="11">
    <source>
        <dbReference type="PROSITE" id="PS50145"/>
    </source>
</evidence>
<evidence type="ECO:0000256" key="1">
    <source>
        <dbReference type="ARBA" id="ARBA00004496"/>
    </source>
</evidence>
<dbReference type="SMART" id="SM00061">
    <property type="entry name" value="MATH"/>
    <property type="match status" value="1"/>
</dbReference>
<organism evidence="12">
    <name type="scientific">Amphimedon queenslandica</name>
    <name type="common">Sponge</name>
    <dbReference type="NCBI Taxonomy" id="400682"/>
    <lineage>
        <taxon>Eukaryota</taxon>
        <taxon>Metazoa</taxon>
        <taxon>Porifera</taxon>
        <taxon>Demospongiae</taxon>
        <taxon>Heteroscleromorpha</taxon>
        <taxon>Haplosclerida</taxon>
        <taxon>Niphatidae</taxon>
        <taxon>Amphimedon</taxon>
    </lineage>
</organism>
<dbReference type="Gene3D" id="2.60.210.10">
    <property type="entry name" value="Apoptosis, Tumor Necrosis Factor Receptor Associated Protein 2, Chain A"/>
    <property type="match status" value="1"/>
</dbReference>
<dbReference type="SUPFAM" id="SSF57850">
    <property type="entry name" value="RING/U-box"/>
    <property type="match status" value="1"/>
</dbReference>
<dbReference type="PROSITE" id="PS50144">
    <property type="entry name" value="MATH"/>
    <property type="match status" value="1"/>
</dbReference>
<feature type="domain" description="TRAF-type" evidence="11">
    <location>
        <begin position="117"/>
        <end position="165"/>
    </location>
</feature>
<evidence type="ECO:0000259" key="9">
    <source>
        <dbReference type="PROSITE" id="PS50089"/>
    </source>
</evidence>
<name>A0A1X7V5S3_AMPQE</name>
<evidence type="ECO:0000256" key="7">
    <source>
        <dbReference type="PROSITE-ProRule" id="PRU00207"/>
    </source>
</evidence>
<dbReference type="InterPro" id="IPR013083">
    <property type="entry name" value="Znf_RING/FYVE/PHD"/>
</dbReference>
<dbReference type="InterPro" id="IPR012227">
    <property type="entry name" value="TNF_rcpt-assoc_TRAF_met"/>
</dbReference>
<evidence type="ECO:0000256" key="5">
    <source>
        <dbReference type="ARBA" id="ARBA00022771"/>
    </source>
</evidence>
<feature type="domain" description="TRAF-type" evidence="11">
    <location>
        <begin position="173"/>
        <end position="230"/>
    </location>
</feature>
<dbReference type="PROSITE" id="PS50145">
    <property type="entry name" value="ZF_TRAF"/>
    <property type="match status" value="2"/>
</dbReference>